<dbReference type="InterPro" id="IPR036412">
    <property type="entry name" value="HAD-like_sf"/>
</dbReference>
<dbReference type="InterPro" id="IPR006439">
    <property type="entry name" value="HAD-SF_hydro_IA"/>
</dbReference>
<comment type="caution">
    <text evidence="1">The sequence shown here is derived from an EMBL/GenBank/DDBJ whole genome shotgun (WGS) entry which is preliminary data.</text>
</comment>
<dbReference type="InterPro" id="IPR023198">
    <property type="entry name" value="PGP-like_dom2"/>
</dbReference>
<dbReference type="PANTHER" id="PTHR43434">
    <property type="entry name" value="PHOSPHOGLYCOLATE PHOSPHATASE"/>
    <property type="match status" value="1"/>
</dbReference>
<protein>
    <submittedName>
        <fullName evidence="1">HAD family hydrolase</fullName>
        <ecNumber evidence="1">3.-.-.-</ecNumber>
    </submittedName>
</protein>
<dbReference type="NCBIfam" id="TIGR01549">
    <property type="entry name" value="HAD-SF-IA-v1"/>
    <property type="match status" value="1"/>
</dbReference>
<organism evidence="1 2">
    <name type="scientific">Streptacidiphilus jeojiensis</name>
    <dbReference type="NCBI Taxonomy" id="3229225"/>
    <lineage>
        <taxon>Bacteria</taxon>
        <taxon>Bacillati</taxon>
        <taxon>Actinomycetota</taxon>
        <taxon>Actinomycetes</taxon>
        <taxon>Kitasatosporales</taxon>
        <taxon>Streptomycetaceae</taxon>
        <taxon>Streptacidiphilus</taxon>
    </lineage>
</organism>
<evidence type="ECO:0000313" key="2">
    <source>
        <dbReference type="Proteomes" id="UP001592581"/>
    </source>
</evidence>
<evidence type="ECO:0000313" key="1">
    <source>
        <dbReference type="EMBL" id="MFC1442894.1"/>
    </source>
</evidence>
<dbReference type="Proteomes" id="UP001592581">
    <property type="component" value="Unassembled WGS sequence"/>
</dbReference>
<name>A0ABV6XXB9_9ACTN</name>
<dbReference type="Pfam" id="PF00702">
    <property type="entry name" value="Hydrolase"/>
    <property type="match status" value="1"/>
</dbReference>
<proteinExistence type="predicted"/>
<dbReference type="NCBIfam" id="TIGR01509">
    <property type="entry name" value="HAD-SF-IA-v3"/>
    <property type="match status" value="1"/>
</dbReference>
<dbReference type="SUPFAM" id="SSF56784">
    <property type="entry name" value="HAD-like"/>
    <property type="match status" value="1"/>
</dbReference>
<sequence length="241" mass="25474">MIDATNIRVTIPTARHGDGRPVSCPIPGAQVLLLDLDGTLVDTLPVMQRAWSAVQQRHSVAVPFAHYRQHLGRPFEEILDLLGVGPAPEIHATYDEAALENAELATVFDGVEGVLRAFASAGWVLGVVTSKPLHRALPLLGRLGTPFAVVRALGDGRGKPAPDPLLRAVLELGVDPAQAVYVGDMAVDQEAAERAGMHFVLAAWGYGDLGAVPPLTARTPADLLHLLEQAAPCPTAAGRPR</sequence>
<keyword evidence="2" id="KW-1185">Reference proteome</keyword>
<accession>A0ABV6XXB9</accession>
<dbReference type="SFLD" id="SFLDS00003">
    <property type="entry name" value="Haloacid_Dehalogenase"/>
    <property type="match status" value="1"/>
</dbReference>
<reference evidence="1 2" key="1">
    <citation type="submission" date="2024-06" db="EMBL/GenBank/DDBJ databases">
        <authorList>
            <person name="Lee S.D."/>
        </authorList>
    </citation>
    <scope>NUCLEOTIDE SEQUENCE [LARGE SCALE GENOMIC DNA]</scope>
    <source>
        <strain evidence="1 2">N1-10</strain>
    </source>
</reference>
<dbReference type="EMBL" id="JBEUKS010000014">
    <property type="protein sequence ID" value="MFC1442894.1"/>
    <property type="molecule type" value="Genomic_DNA"/>
</dbReference>
<dbReference type="EC" id="3.-.-.-" evidence="1"/>
<dbReference type="PANTHER" id="PTHR43434:SF1">
    <property type="entry name" value="PHOSPHOGLYCOLATE PHOSPHATASE"/>
    <property type="match status" value="1"/>
</dbReference>
<dbReference type="RefSeq" id="WP_380567988.1">
    <property type="nucleotide sequence ID" value="NZ_JBEUKS010000014.1"/>
</dbReference>
<dbReference type="InterPro" id="IPR023214">
    <property type="entry name" value="HAD_sf"/>
</dbReference>
<dbReference type="Gene3D" id="3.40.50.1000">
    <property type="entry name" value="HAD superfamily/HAD-like"/>
    <property type="match status" value="1"/>
</dbReference>
<dbReference type="InterPro" id="IPR050155">
    <property type="entry name" value="HAD-like_hydrolase_sf"/>
</dbReference>
<dbReference type="SFLD" id="SFLDG01129">
    <property type="entry name" value="C1.5:_HAD__Beta-PGM__Phosphata"/>
    <property type="match status" value="1"/>
</dbReference>
<dbReference type="Gene3D" id="1.10.150.240">
    <property type="entry name" value="Putative phosphatase, domain 2"/>
    <property type="match status" value="1"/>
</dbReference>
<gene>
    <name evidence="1" type="ORF">ABUW04_32065</name>
</gene>
<keyword evidence="1" id="KW-0378">Hydrolase</keyword>
<dbReference type="GO" id="GO:0016787">
    <property type="term" value="F:hydrolase activity"/>
    <property type="evidence" value="ECO:0007669"/>
    <property type="project" value="UniProtKB-KW"/>
</dbReference>